<accession>A0ABU1J8Q5</accession>
<keyword evidence="6 8" id="KW-0472">Membrane</keyword>
<dbReference type="Pfam" id="PF00893">
    <property type="entry name" value="Multi_Drug_Res"/>
    <property type="match status" value="1"/>
</dbReference>
<dbReference type="InterPro" id="IPR037185">
    <property type="entry name" value="EmrE-like"/>
</dbReference>
<keyword evidence="2" id="KW-0813">Transport</keyword>
<comment type="similarity">
    <text evidence="7">Belongs to the drug/metabolite transporter (DMT) superfamily. Small multidrug resistance (SMR) (TC 2.A.7.1) family.</text>
</comment>
<evidence type="ECO:0000256" key="3">
    <source>
        <dbReference type="ARBA" id="ARBA00022475"/>
    </source>
</evidence>
<proteinExistence type="inferred from homology"/>
<feature type="transmembrane region" description="Helical" evidence="8">
    <location>
        <begin position="29"/>
        <end position="49"/>
    </location>
</feature>
<feature type="transmembrane region" description="Helical" evidence="8">
    <location>
        <begin position="56"/>
        <end position="78"/>
    </location>
</feature>
<keyword evidence="5 8" id="KW-1133">Transmembrane helix</keyword>
<dbReference type="InterPro" id="IPR045324">
    <property type="entry name" value="Small_multidrug_res"/>
</dbReference>
<evidence type="ECO:0000256" key="8">
    <source>
        <dbReference type="SAM" id="Phobius"/>
    </source>
</evidence>
<protein>
    <submittedName>
        <fullName evidence="9">Small multidrug resistance pump</fullName>
    </submittedName>
</protein>
<dbReference type="PANTHER" id="PTHR30561:SF1">
    <property type="entry name" value="MULTIDRUG TRANSPORTER EMRE"/>
    <property type="match status" value="1"/>
</dbReference>
<evidence type="ECO:0000256" key="2">
    <source>
        <dbReference type="ARBA" id="ARBA00022448"/>
    </source>
</evidence>
<dbReference type="Proteomes" id="UP001185069">
    <property type="component" value="Unassembled WGS sequence"/>
</dbReference>
<gene>
    <name evidence="9" type="ORF">JOE69_001034</name>
</gene>
<dbReference type="Gene3D" id="1.10.3730.20">
    <property type="match status" value="1"/>
</dbReference>
<dbReference type="PANTHER" id="PTHR30561">
    <property type="entry name" value="SMR FAMILY PROTON-DEPENDENT DRUG EFFLUX TRANSPORTER SUGE"/>
    <property type="match status" value="1"/>
</dbReference>
<evidence type="ECO:0000256" key="1">
    <source>
        <dbReference type="ARBA" id="ARBA00004651"/>
    </source>
</evidence>
<name>A0ABU1J8Q5_9MICC</name>
<evidence type="ECO:0000256" key="7">
    <source>
        <dbReference type="RuleBase" id="RU003942"/>
    </source>
</evidence>
<dbReference type="SUPFAM" id="SSF103481">
    <property type="entry name" value="Multidrug resistance efflux transporter EmrE"/>
    <property type="match status" value="1"/>
</dbReference>
<feature type="transmembrane region" description="Helical" evidence="8">
    <location>
        <begin position="84"/>
        <end position="103"/>
    </location>
</feature>
<sequence>MAWIVLFVAIVTGVSGTLSLKLASLGHKRWYIAVVAGYTTALTLLSVTLRMGLPLNIVYGIWTATGVALTATLGRLIFKEPLSRTMVLGIGMIITGVLLLELGNMR</sequence>
<dbReference type="EMBL" id="JAVDQF010000001">
    <property type="protein sequence ID" value="MDR6268796.1"/>
    <property type="molecule type" value="Genomic_DNA"/>
</dbReference>
<comment type="subcellular location">
    <subcellularLocation>
        <location evidence="1 7">Cell membrane</location>
        <topology evidence="1 7">Multi-pass membrane protein</topology>
    </subcellularLocation>
</comment>
<dbReference type="InterPro" id="IPR000390">
    <property type="entry name" value="Small_drug/metabolite_transptr"/>
</dbReference>
<comment type="caution">
    <text evidence="9">The sequence shown here is derived from an EMBL/GenBank/DDBJ whole genome shotgun (WGS) entry which is preliminary data.</text>
</comment>
<evidence type="ECO:0000313" key="10">
    <source>
        <dbReference type="Proteomes" id="UP001185069"/>
    </source>
</evidence>
<evidence type="ECO:0000256" key="6">
    <source>
        <dbReference type="ARBA" id="ARBA00023136"/>
    </source>
</evidence>
<reference evidence="9 10" key="1">
    <citation type="submission" date="2023-07" db="EMBL/GenBank/DDBJ databases">
        <title>Sequencing the genomes of 1000 actinobacteria strains.</title>
        <authorList>
            <person name="Klenk H.-P."/>
        </authorList>
    </citation>
    <scope>NUCLEOTIDE SEQUENCE [LARGE SCALE GENOMIC DNA]</scope>
    <source>
        <strain evidence="9 10">DSM 14555</strain>
    </source>
</reference>
<keyword evidence="10" id="KW-1185">Reference proteome</keyword>
<keyword evidence="4 7" id="KW-0812">Transmembrane</keyword>
<evidence type="ECO:0000256" key="4">
    <source>
        <dbReference type="ARBA" id="ARBA00022692"/>
    </source>
</evidence>
<keyword evidence="3" id="KW-1003">Cell membrane</keyword>
<evidence type="ECO:0000313" key="9">
    <source>
        <dbReference type="EMBL" id="MDR6268796.1"/>
    </source>
</evidence>
<evidence type="ECO:0000256" key="5">
    <source>
        <dbReference type="ARBA" id="ARBA00022989"/>
    </source>
</evidence>
<organism evidence="9 10">
    <name type="scientific">Arthrobacter russicus</name>
    <dbReference type="NCBI Taxonomy" id="172040"/>
    <lineage>
        <taxon>Bacteria</taxon>
        <taxon>Bacillati</taxon>
        <taxon>Actinomycetota</taxon>
        <taxon>Actinomycetes</taxon>
        <taxon>Micrococcales</taxon>
        <taxon>Micrococcaceae</taxon>
        <taxon>Arthrobacter</taxon>
    </lineage>
</organism>
<dbReference type="RefSeq" id="WP_309796667.1">
    <property type="nucleotide sequence ID" value="NZ_BAAAHY010000006.1"/>
</dbReference>